<evidence type="ECO:0000256" key="4">
    <source>
        <dbReference type="ARBA" id="ARBA00022692"/>
    </source>
</evidence>
<dbReference type="CDD" id="cd06261">
    <property type="entry name" value="TM_PBP2"/>
    <property type="match status" value="1"/>
</dbReference>
<reference evidence="9 10" key="1">
    <citation type="submission" date="2017-10" db="EMBL/GenBank/DDBJ databases">
        <title>Resolving the taxonomy of Roseburia spp., Eubacterium rectale and Agathobacter spp. through phylogenomic analysis.</title>
        <authorList>
            <person name="Sheridan P.O."/>
            <person name="Walker A.W."/>
            <person name="Duncan S.H."/>
            <person name="Scott K.P."/>
            <person name="Toole P.W.O."/>
            <person name="Luis P."/>
            <person name="Flint H.J."/>
        </authorList>
    </citation>
    <scope>NUCLEOTIDE SEQUENCE [LARGE SCALE GENOMIC DNA]</scope>
    <source>
        <strain evidence="9 10">JK623</strain>
    </source>
</reference>
<keyword evidence="2 7" id="KW-0813">Transport</keyword>
<dbReference type="Gene3D" id="1.10.3720.10">
    <property type="entry name" value="MetI-like"/>
    <property type="match status" value="1"/>
</dbReference>
<organism evidence="9 10">
    <name type="scientific">Agathobacter ruminis</name>
    <dbReference type="NCBI Taxonomy" id="1712665"/>
    <lineage>
        <taxon>Bacteria</taxon>
        <taxon>Bacillati</taxon>
        <taxon>Bacillota</taxon>
        <taxon>Clostridia</taxon>
        <taxon>Lachnospirales</taxon>
        <taxon>Lachnospiraceae</taxon>
        <taxon>Agathobacter</taxon>
    </lineage>
</organism>
<feature type="transmembrane region" description="Helical" evidence="7">
    <location>
        <begin position="102"/>
        <end position="127"/>
    </location>
</feature>
<dbReference type="InterPro" id="IPR000515">
    <property type="entry name" value="MetI-like"/>
</dbReference>
<keyword evidence="10" id="KW-1185">Reference proteome</keyword>
<evidence type="ECO:0000313" key="9">
    <source>
        <dbReference type="EMBL" id="PHU37245.1"/>
    </source>
</evidence>
<comment type="similarity">
    <text evidence="7">Belongs to the binding-protein-dependent transport system permease family.</text>
</comment>
<keyword evidence="4 7" id="KW-0812">Transmembrane</keyword>
<dbReference type="SUPFAM" id="SSF161098">
    <property type="entry name" value="MetI-like"/>
    <property type="match status" value="1"/>
</dbReference>
<dbReference type="AlphaFoldDB" id="A0A2G3E268"/>
<evidence type="ECO:0000313" key="10">
    <source>
        <dbReference type="Proteomes" id="UP000224563"/>
    </source>
</evidence>
<protein>
    <submittedName>
        <fullName evidence="9">Carbohydrate ABC transporter permease</fullName>
    </submittedName>
</protein>
<dbReference type="Proteomes" id="UP000224563">
    <property type="component" value="Unassembled WGS sequence"/>
</dbReference>
<dbReference type="RefSeq" id="WP_031544980.1">
    <property type="nucleotide sequence ID" value="NZ_JANSWH010000039.1"/>
</dbReference>
<evidence type="ECO:0000256" key="7">
    <source>
        <dbReference type="RuleBase" id="RU363032"/>
    </source>
</evidence>
<keyword evidence="5 7" id="KW-1133">Transmembrane helix</keyword>
<dbReference type="PANTHER" id="PTHR43744:SF3">
    <property type="entry name" value="LACTOSE TRANSPORT SYSTEM PERMEASE PROTEIN LACG"/>
    <property type="match status" value="1"/>
</dbReference>
<feature type="domain" description="ABC transmembrane type-1" evidence="8">
    <location>
        <begin position="67"/>
        <end position="260"/>
    </location>
</feature>
<name>A0A2G3E268_9FIRM</name>
<evidence type="ECO:0000256" key="3">
    <source>
        <dbReference type="ARBA" id="ARBA00022475"/>
    </source>
</evidence>
<proteinExistence type="inferred from homology"/>
<dbReference type="PANTHER" id="PTHR43744">
    <property type="entry name" value="ABC TRANSPORTER PERMEASE PROTEIN MG189-RELATED-RELATED"/>
    <property type="match status" value="1"/>
</dbReference>
<comment type="subcellular location">
    <subcellularLocation>
        <location evidence="1 7">Cell membrane</location>
        <topology evidence="1 7">Multi-pass membrane protein</topology>
    </subcellularLocation>
</comment>
<feature type="transmembrane region" description="Helical" evidence="7">
    <location>
        <begin position="9"/>
        <end position="33"/>
    </location>
</feature>
<keyword evidence="6 7" id="KW-0472">Membrane</keyword>
<sequence length="275" mass="30882">MKKQLSRTAIYLILCVYSFVTFLPLLIVVSSSFRNPHNLTSPLRLFSEFTLKSYITAFTKMNFLGELLNSILTTAGSVVIVVLIATMAAYPISRIKKKTSRFLYYFFIAGLVIPSQMVIVPIAQVFGALNIPNTRFTPMIMFITCSLPFSTFLYVGFLKGVPVSLEEAAFMEGASLWRRYRTVVFPLIKPATVSTVITQGLWIWNDYFFPMVFISKREQYSLPVGMLQFLGDKENPAQWNVLFASCVLCALPLVLVFIVLQKQFINGIAAGAVKG</sequence>
<feature type="transmembrane region" description="Helical" evidence="7">
    <location>
        <begin position="67"/>
        <end position="90"/>
    </location>
</feature>
<evidence type="ECO:0000256" key="2">
    <source>
        <dbReference type="ARBA" id="ARBA00022448"/>
    </source>
</evidence>
<dbReference type="InterPro" id="IPR035906">
    <property type="entry name" value="MetI-like_sf"/>
</dbReference>
<feature type="transmembrane region" description="Helical" evidence="7">
    <location>
        <begin position="239"/>
        <end position="260"/>
    </location>
</feature>
<dbReference type="GO" id="GO:0005886">
    <property type="term" value="C:plasma membrane"/>
    <property type="evidence" value="ECO:0007669"/>
    <property type="project" value="UniProtKB-SubCell"/>
</dbReference>
<keyword evidence="3" id="KW-1003">Cell membrane</keyword>
<comment type="caution">
    <text evidence="9">The sequence shown here is derived from an EMBL/GenBank/DDBJ whole genome shotgun (WGS) entry which is preliminary data.</text>
</comment>
<dbReference type="EMBL" id="PDYG01000074">
    <property type="protein sequence ID" value="PHU37245.1"/>
    <property type="molecule type" value="Genomic_DNA"/>
</dbReference>
<feature type="transmembrane region" description="Helical" evidence="7">
    <location>
        <begin position="139"/>
        <end position="161"/>
    </location>
</feature>
<dbReference type="GO" id="GO:0055085">
    <property type="term" value="P:transmembrane transport"/>
    <property type="evidence" value="ECO:0007669"/>
    <property type="project" value="InterPro"/>
</dbReference>
<feature type="transmembrane region" description="Helical" evidence="7">
    <location>
        <begin position="182"/>
        <end position="204"/>
    </location>
</feature>
<evidence type="ECO:0000256" key="6">
    <source>
        <dbReference type="ARBA" id="ARBA00023136"/>
    </source>
</evidence>
<accession>A0A2G3E268</accession>
<dbReference type="PROSITE" id="PS50928">
    <property type="entry name" value="ABC_TM1"/>
    <property type="match status" value="1"/>
</dbReference>
<reference evidence="9 10" key="2">
    <citation type="submission" date="2017-10" db="EMBL/GenBank/DDBJ databases">
        <authorList>
            <person name="Banno H."/>
            <person name="Chua N.-H."/>
        </authorList>
    </citation>
    <scope>NUCLEOTIDE SEQUENCE [LARGE SCALE GENOMIC DNA]</scope>
    <source>
        <strain evidence="9 10">JK623</strain>
    </source>
</reference>
<gene>
    <name evidence="9" type="ORF">CSX02_09600</name>
</gene>
<evidence type="ECO:0000256" key="5">
    <source>
        <dbReference type="ARBA" id="ARBA00022989"/>
    </source>
</evidence>
<dbReference type="Pfam" id="PF00528">
    <property type="entry name" value="BPD_transp_1"/>
    <property type="match status" value="1"/>
</dbReference>
<evidence type="ECO:0000256" key="1">
    <source>
        <dbReference type="ARBA" id="ARBA00004651"/>
    </source>
</evidence>
<evidence type="ECO:0000259" key="8">
    <source>
        <dbReference type="PROSITE" id="PS50928"/>
    </source>
</evidence>